<evidence type="ECO:0000313" key="1">
    <source>
        <dbReference type="Proteomes" id="UP000675920"/>
    </source>
</evidence>
<keyword evidence="1" id="KW-1185">Reference proteome</keyword>
<accession>A0A8B6XAZ3</accession>
<organism evidence="1 2">
    <name type="scientific">Derxia gummosa DSM 723</name>
    <dbReference type="NCBI Taxonomy" id="1121388"/>
    <lineage>
        <taxon>Bacteria</taxon>
        <taxon>Pseudomonadati</taxon>
        <taxon>Pseudomonadota</taxon>
        <taxon>Betaproteobacteria</taxon>
        <taxon>Burkholderiales</taxon>
        <taxon>Alcaligenaceae</taxon>
        <taxon>Derxia</taxon>
    </lineage>
</organism>
<name>A0A8B6XAZ3_9BURK</name>
<protein>
    <submittedName>
        <fullName evidence="2">Uncharacterized protein</fullName>
    </submittedName>
</protein>
<dbReference type="RefSeq" id="WP_156924422.1">
    <property type="nucleotide sequence ID" value="NZ_AXWS01000013.1"/>
</dbReference>
<sequence>MARDIHAGNRLTGPASELIRRSTSPVIHRWQMHSAQFISRLANPAIAAAASLPQSRAPSLAEIGNRRAVRRDGLRAANRG</sequence>
<proteinExistence type="predicted"/>
<evidence type="ECO:0000313" key="2">
    <source>
        <dbReference type="RefSeq" id="WP_156924422.1"/>
    </source>
</evidence>
<dbReference type="AlphaFoldDB" id="A0A8B6XAZ3"/>
<dbReference type="Proteomes" id="UP000675920">
    <property type="component" value="Unplaced"/>
</dbReference>
<reference evidence="2" key="1">
    <citation type="submission" date="2025-08" db="UniProtKB">
        <authorList>
            <consortium name="RefSeq"/>
        </authorList>
    </citation>
    <scope>IDENTIFICATION</scope>
</reference>